<feature type="compositionally biased region" description="Low complexity" evidence="1">
    <location>
        <begin position="33"/>
        <end position="64"/>
    </location>
</feature>
<reference evidence="3 4" key="1">
    <citation type="submission" date="2017-04" db="EMBL/GenBank/DDBJ databases">
        <title>Whole Genome Sequence of 1,4-Dioxane Degrading Bacterium Mycobacterium dioxanotrophicus PH-06.</title>
        <authorList>
            <person name="He Y."/>
        </authorList>
    </citation>
    <scope>NUCLEOTIDE SEQUENCE [LARGE SCALE GENOMIC DNA]</scope>
    <source>
        <strain evidence="3 4">PH-06</strain>
    </source>
</reference>
<dbReference type="KEGG" id="mdx:BTO20_36090"/>
<proteinExistence type="predicted"/>
<keyword evidence="2" id="KW-0812">Transmembrane</keyword>
<name>A0A1Y0CDN5_9MYCO</name>
<evidence type="ECO:0008006" key="5">
    <source>
        <dbReference type="Google" id="ProtNLM"/>
    </source>
</evidence>
<evidence type="ECO:0000256" key="1">
    <source>
        <dbReference type="SAM" id="MobiDB-lite"/>
    </source>
</evidence>
<accession>A0A1Y0CDN5</accession>
<keyword evidence="2" id="KW-1133">Transmembrane helix</keyword>
<dbReference type="AlphaFoldDB" id="A0A1Y0CDN5"/>
<dbReference type="Proteomes" id="UP000195331">
    <property type="component" value="Chromosome"/>
</dbReference>
<sequence length="169" mass="18937">MYVVKPSRRNSCAGTLRSALTLLDKSPLRAPFQGGPPMSQPGYPQQQPGYPQQQPGYPAPSGQPQYPPPPAEPLFQVSAMTHIGALVFWFNQTRHVTGTYAQCDAALRSALTQNLLLGWWSFLSILVMNWIALAHNMNARRKLRKDAQQAEAYAQWWYQYIAPTVPPGR</sequence>
<gene>
    <name evidence="3" type="ORF">BTO20_36090</name>
</gene>
<evidence type="ECO:0000313" key="3">
    <source>
        <dbReference type="EMBL" id="ART73242.1"/>
    </source>
</evidence>
<keyword evidence="2" id="KW-0472">Membrane</keyword>
<dbReference type="EMBL" id="CP020809">
    <property type="protein sequence ID" value="ART73242.1"/>
    <property type="molecule type" value="Genomic_DNA"/>
</dbReference>
<protein>
    <recommendedName>
        <fullName evidence="5">Transmembrane protein</fullName>
    </recommendedName>
</protein>
<feature type="region of interest" description="Disordered" evidence="1">
    <location>
        <begin position="24"/>
        <end position="71"/>
    </location>
</feature>
<feature type="transmembrane region" description="Helical" evidence="2">
    <location>
        <begin position="117"/>
        <end position="135"/>
    </location>
</feature>
<evidence type="ECO:0000256" key="2">
    <source>
        <dbReference type="SAM" id="Phobius"/>
    </source>
</evidence>
<evidence type="ECO:0000313" key="4">
    <source>
        <dbReference type="Proteomes" id="UP000195331"/>
    </source>
</evidence>
<keyword evidence="4" id="KW-1185">Reference proteome</keyword>
<organism evidence="3 4">
    <name type="scientific">Mycobacterium dioxanotrophicus</name>
    <dbReference type="NCBI Taxonomy" id="482462"/>
    <lineage>
        <taxon>Bacteria</taxon>
        <taxon>Bacillati</taxon>
        <taxon>Actinomycetota</taxon>
        <taxon>Actinomycetes</taxon>
        <taxon>Mycobacteriales</taxon>
        <taxon>Mycobacteriaceae</taxon>
        <taxon>Mycobacterium</taxon>
    </lineage>
</organism>